<proteinExistence type="predicted"/>
<evidence type="ECO:0000256" key="1">
    <source>
        <dbReference type="SAM" id="MobiDB-lite"/>
    </source>
</evidence>
<name>A0ABU6Y685_9FABA</name>
<feature type="compositionally biased region" description="Basic and acidic residues" evidence="1">
    <location>
        <begin position="39"/>
        <end position="49"/>
    </location>
</feature>
<reference evidence="2 3" key="1">
    <citation type="journal article" date="2023" name="Plants (Basel)">
        <title>Bridging the Gap: Combining Genomics and Transcriptomics Approaches to Understand Stylosanthes scabra, an Orphan Legume from the Brazilian Caatinga.</title>
        <authorList>
            <person name="Ferreira-Neto J.R.C."/>
            <person name="da Silva M.D."/>
            <person name="Binneck E."/>
            <person name="de Melo N.F."/>
            <person name="da Silva R.H."/>
            <person name="de Melo A.L.T.M."/>
            <person name="Pandolfi V."/>
            <person name="Bustamante F.O."/>
            <person name="Brasileiro-Vidal A.C."/>
            <person name="Benko-Iseppon A.M."/>
        </authorList>
    </citation>
    <scope>NUCLEOTIDE SEQUENCE [LARGE SCALE GENOMIC DNA]</scope>
    <source>
        <tissue evidence="2">Leaves</tissue>
    </source>
</reference>
<evidence type="ECO:0000313" key="2">
    <source>
        <dbReference type="EMBL" id="MED6205519.1"/>
    </source>
</evidence>
<sequence length="142" mass="15736">MQMQEWRCMMHGEGDVKRVLSGLAWEGVMLPNVTKAWERGRDQGSEGKGEGVTSWREGGFGEGGLASDKVCWGWGEARDRVGAKHWRVRDAVKVVFVVSHHALTWSWRGEEACVVPLPCCGVATVWLGVVSFEGDEENSRCS</sequence>
<keyword evidence="3" id="KW-1185">Reference proteome</keyword>
<comment type="caution">
    <text evidence="2">The sequence shown here is derived from an EMBL/GenBank/DDBJ whole genome shotgun (WGS) entry which is preliminary data.</text>
</comment>
<protein>
    <submittedName>
        <fullName evidence="2">Uncharacterized protein</fullName>
    </submittedName>
</protein>
<feature type="region of interest" description="Disordered" evidence="1">
    <location>
        <begin position="39"/>
        <end position="60"/>
    </location>
</feature>
<evidence type="ECO:0000313" key="3">
    <source>
        <dbReference type="Proteomes" id="UP001341840"/>
    </source>
</evidence>
<dbReference type="EMBL" id="JASCZI010241710">
    <property type="protein sequence ID" value="MED6205519.1"/>
    <property type="molecule type" value="Genomic_DNA"/>
</dbReference>
<gene>
    <name evidence="2" type="ORF">PIB30_018301</name>
</gene>
<accession>A0ABU6Y685</accession>
<organism evidence="2 3">
    <name type="scientific">Stylosanthes scabra</name>
    <dbReference type="NCBI Taxonomy" id="79078"/>
    <lineage>
        <taxon>Eukaryota</taxon>
        <taxon>Viridiplantae</taxon>
        <taxon>Streptophyta</taxon>
        <taxon>Embryophyta</taxon>
        <taxon>Tracheophyta</taxon>
        <taxon>Spermatophyta</taxon>
        <taxon>Magnoliopsida</taxon>
        <taxon>eudicotyledons</taxon>
        <taxon>Gunneridae</taxon>
        <taxon>Pentapetalae</taxon>
        <taxon>rosids</taxon>
        <taxon>fabids</taxon>
        <taxon>Fabales</taxon>
        <taxon>Fabaceae</taxon>
        <taxon>Papilionoideae</taxon>
        <taxon>50 kb inversion clade</taxon>
        <taxon>dalbergioids sensu lato</taxon>
        <taxon>Dalbergieae</taxon>
        <taxon>Pterocarpus clade</taxon>
        <taxon>Stylosanthes</taxon>
    </lineage>
</organism>
<dbReference type="Proteomes" id="UP001341840">
    <property type="component" value="Unassembled WGS sequence"/>
</dbReference>